<dbReference type="STRING" id="981085.W9SP31"/>
<accession>W9SP31</accession>
<reference evidence="3" key="1">
    <citation type="submission" date="2013-01" db="EMBL/GenBank/DDBJ databases">
        <title>Draft Genome Sequence of a Mulberry Tree, Morus notabilis C.K. Schneid.</title>
        <authorList>
            <person name="He N."/>
            <person name="Zhao S."/>
        </authorList>
    </citation>
    <scope>NUCLEOTIDE SEQUENCE</scope>
</reference>
<proteinExistence type="predicted"/>
<protein>
    <submittedName>
        <fullName evidence="2">Uncharacterized protein</fullName>
    </submittedName>
</protein>
<feature type="region of interest" description="Disordered" evidence="1">
    <location>
        <begin position="23"/>
        <end position="71"/>
    </location>
</feature>
<dbReference type="Proteomes" id="UP000030645">
    <property type="component" value="Unassembled WGS sequence"/>
</dbReference>
<dbReference type="EMBL" id="KE345879">
    <property type="protein sequence ID" value="EXC19616.1"/>
    <property type="molecule type" value="Genomic_DNA"/>
</dbReference>
<organism evidence="2 3">
    <name type="scientific">Morus notabilis</name>
    <dbReference type="NCBI Taxonomy" id="981085"/>
    <lineage>
        <taxon>Eukaryota</taxon>
        <taxon>Viridiplantae</taxon>
        <taxon>Streptophyta</taxon>
        <taxon>Embryophyta</taxon>
        <taxon>Tracheophyta</taxon>
        <taxon>Spermatophyta</taxon>
        <taxon>Magnoliopsida</taxon>
        <taxon>eudicotyledons</taxon>
        <taxon>Gunneridae</taxon>
        <taxon>Pentapetalae</taxon>
        <taxon>rosids</taxon>
        <taxon>fabids</taxon>
        <taxon>Rosales</taxon>
        <taxon>Moraceae</taxon>
        <taxon>Moreae</taxon>
        <taxon>Morus</taxon>
    </lineage>
</organism>
<sequence length="126" mass="13518">MNAFHDFIKKSLRVENVSELSKIWGGGSSNASVSSPKSNGAAKSNGKATMASPAAPKEGSRKSEIGGKSSVSVRSTEMIGFGMKILPEEVVKKELDLLLASKKAELDAVWKKLHVDELELFVKKIS</sequence>
<keyword evidence="3" id="KW-1185">Reference proteome</keyword>
<feature type="compositionally biased region" description="Low complexity" evidence="1">
    <location>
        <begin position="29"/>
        <end position="40"/>
    </location>
</feature>
<evidence type="ECO:0000313" key="2">
    <source>
        <dbReference type="EMBL" id="EXC19616.1"/>
    </source>
</evidence>
<gene>
    <name evidence="2" type="ORF">L484_019362</name>
</gene>
<dbReference type="AlphaFoldDB" id="W9SP31"/>
<evidence type="ECO:0000313" key="3">
    <source>
        <dbReference type="Proteomes" id="UP000030645"/>
    </source>
</evidence>
<evidence type="ECO:0000256" key="1">
    <source>
        <dbReference type="SAM" id="MobiDB-lite"/>
    </source>
</evidence>
<name>W9SP31_9ROSA</name>